<evidence type="ECO:0000313" key="3">
    <source>
        <dbReference type="Proteomes" id="UP000249115"/>
    </source>
</evidence>
<evidence type="ECO:0000313" key="1">
    <source>
        <dbReference type="EMBL" id="PZX51495.1"/>
    </source>
</evidence>
<keyword evidence="4" id="KW-1185">Reference proteome</keyword>
<proteinExistence type="predicted"/>
<organism evidence="1 3">
    <name type="scientific">Algoriphagus ratkowskyi</name>
    <dbReference type="NCBI Taxonomy" id="57028"/>
    <lineage>
        <taxon>Bacteria</taxon>
        <taxon>Pseudomonadati</taxon>
        <taxon>Bacteroidota</taxon>
        <taxon>Cytophagia</taxon>
        <taxon>Cytophagales</taxon>
        <taxon>Cyclobacteriaceae</taxon>
        <taxon>Algoriphagus</taxon>
    </lineage>
</organism>
<evidence type="ECO:0000313" key="2">
    <source>
        <dbReference type="EMBL" id="TXD78779.1"/>
    </source>
</evidence>
<evidence type="ECO:0000313" key="4">
    <source>
        <dbReference type="Proteomes" id="UP000321927"/>
    </source>
</evidence>
<dbReference type="EMBL" id="VORV01000003">
    <property type="protein sequence ID" value="TXD78779.1"/>
    <property type="molecule type" value="Genomic_DNA"/>
</dbReference>
<dbReference type="AlphaFoldDB" id="A0A2W7RLD9"/>
<reference evidence="1 3" key="1">
    <citation type="submission" date="2018-06" db="EMBL/GenBank/DDBJ databases">
        <title>Genomic Encyclopedia of Archaeal and Bacterial Type Strains, Phase II (KMG-II): from individual species to whole genera.</title>
        <authorList>
            <person name="Goeker M."/>
        </authorList>
    </citation>
    <scope>NUCLEOTIDE SEQUENCE [LARGE SCALE GENOMIC DNA]</scope>
    <source>
        <strain evidence="1 3">DSM 22686</strain>
    </source>
</reference>
<comment type="caution">
    <text evidence="1">The sequence shown here is derived from an EMBL/GenBank/DDBJ whole genome shotgun (WGS) entry which is preliminary data.</text>
</comment>
<dbReference type="Proteomes" id="UP000249115">
    <property type="component" value="Unassembled WGS sequence"/>
</dbReference>
<reference evidence="2 4" key="2">
    <citation type="submission" date="2019-08" db="EMBL/GenBank/DDBJ databases">
        <title>Genome of Algoriphagus ratkowskyi IC026.</title>
        <authorList>
            <person name="Bowman J.P."/>
        </authorList>
    </citation>
    <scope>NUCLEOTIDE SEQUENCE [LARGE SCALE GENOMIC DNA]</scope>
    <source>
        <strain evidence="2 4">IC026</strain>
    </source>
</reference>
<dbReference type="Proteomes" id="UP000321927">
    <property type="component" value="Unassembled WGS sequence"/>
</dbReference>
<name>A0A2W7RLD9_9BACT</name>
<dbReference type="EMBL" id="QKZU01000018">
    <property type="protein sequence ID" value="PZX51495.1"/>
    <property type="molecule type" value="Genomic_DNA"/>
</dbReference>
<dbReference type="OrthoDB" id="981698at2"/>
<gene>
    <name evidence="2" type="ORF">ESW18_04455</name>
    <name evidence="1" type="ORF">LV84_03652</name>
</gene>
<dbReference type="RefSeq" id="WP_086498939.1">
    <property type="nucleotide sequence ID" value="NZ_MSSV01000002.1"/>
</dbReference>
<protein>
    <submittedName>
        <fullName evidence="1">Uncharacterized protein</fullName>
    </submittedName>
</protein>
<accession>A0A2W7RLD9</accession>
<sequence>MLEETLDQKKRRLFGKQSLQSYLNTIEKFTTDSERCLLSIVETDRILEKISTLKEVFKTVLPFEDKAGLINTVNEKFKSEDSIYLLTSLSRDCGGIVINSIAYFNFNFNFDDDSGGIFSLVSNDLKERILFDFYEESGKKFIEIEYFQ</sequence>